<name>A0A4S1DV82_9FLAO</name>
<dbReference type="Proteomes" id="UP000307602">
    <property type="component" value="Unassembled WGS sequence"/>
</dbReference>
<proteinExistence type="predicted"/>
<accession>A0A4S1DV82</accession>
<evidence type="ECO:0000313" key="2">
    <source>
        <dbReference type="Proteomes" id="UP000307602"/>
    </source>
</evidence>
<reference evidence="1 2" key="1">
    <citation type="submission" date="2019-04" db="EMBL/GenBank/DDBJ databases">
        <authorList>
            <person name="Liu A."/>
        </authorList>
    </citation>
    <scope>NUCLEOTIDE SEQUENCE [LARGE SCALE GENOMIC DNA]</scope>
    <source>
        <strain evidence="1 2">RZ03</strain>
    </source>
</reference>
<gene>
    <name evidence="1" type="ORF">EM932_12565</name>
</gene>
<evidence type="ECO:0008006" key="3">
    <source>
        <dbReference type="Google" id="ProtNLM"/>
    </source>
</evidence>
<dbReference type="EMBL" id="SRSO01000017">
    <property type="protein sequence ID" value="TGV02010.1"/>
    <property type="molecule type" value="Genomic_DNA"/>
</dbReference>
<protein>
    <recommendedName>
        <fullName evidence="3">Glycine dehydrogenase</fullName>
    </recommendedName>
</protein>
<evidence type="ECO:0000313" key="1">
    <source>
        <dbReference type="EMBL" id="TGV02010.1"/>
    </source>
</evidence>
<keyword evidence="2" id="KW-1185">Reference proteome</keyword>
<sequence length="86" mass="10103">MSKIKIFIPCDDANHVCDKTQYKEASLWEMIKLNIHLIYCRACRKYTNNNTKLTKAIKESNVECLDKKSKESMKLDFEKALKELTD</sequence>
<dbReference type="RefSeq" id="WP_135877547.1">
    <property type="nucleotide sequence ID" value="NZ_SRSO01000017.1"/>
</dbReference>
<organism evidence="1 2">
    <name type="scientific">Flavivirga rizhaonensis</name>
    <dbReference type="NCBI Taxonomy" id="2559571"/>
    <lineage>
        <taxon>Bacteria</taxon>
        <taxon>Pseudomonadati</taxon>
        <taxon>Bacteroidota</taxon>
        <taxon>Flavobacteriia</taxon>
        <taxon>Flavobacteriales</taxon>
        <taxon>Flavobacteriaceae</taxon>
        <taxon>Flavivirga</taxon>
    </lineage>
</organism>
<comment type="caution">
    <text evidence="1">The sequence shown here is derived from an EMBL/GenBank/DDBJ whole genome shotgun (WGS) entry which is preliminary data.</text>
</comment>
<dbReference type="AlphaFoldDB" id="A0A4S1DV82"/>
<dbReference type="OrthoDB" id="1262821at2"/>